<dbReference type="Proteomes" id="UP000650582">
    <property type="component" value="Unassembled WGS sequence"/>
</dbReference>
<accession>A0A8H7HDT9</accession>
<keyword evidence="2" id="KW-0472">Membrane</keyword>
<feature type="region of interest" description="Disordered" evidence="1">
    <location>
        <begin position="208"/>
        <end position="254"/>
    </location>
</feature>
<protein>
    <recommendedName>
        <fullName evidence="3">DUF6534 domain-containing protein</fullName>
    </recommendedName>
</protein>
<dbReference type="Pfam" id="PF20152">
    <property type="entry name" value="DUF6534"/>
    <property type="match status" value="1"/>
</dbReference>
<feature type="compositionally biased region" description="Basic and acidic residues" evidence="1">
    <location>
        <begin position="230"/>
        <end position="244"/>
    </location>
</feature>
<dbReference type="InterPro" id="IPR045339">
    <property type="entry name" value="DUF6534"/>
</dbReference>
<gene>
    <name evidence="4" type="ORF">RHS04_03378</name>
</gene>
<evidence type="ECO:0000313" key="4">
    <source>
        <dbReference type="EMBL" id="KAF8681309.1"/>
    </source>
</evidence>
<reference evidence="4" key="1">
    <citation type="submission" date="2020-09" db="EMBL/GenBank/DDBJ databases">
        <title>Comparative genome analyses of four rice-infecting Rhizoctonia solani isolates reveal extensive enrichment of homogalacturonan modification genes.</title>
        <authorList>
            <person name="Lee D.-Y."/>
            <person name="Jeon J."/>
            <person name="Kim K.-T."/>
            <person name="Cheong K."/>
            <person name="Song H."/>
            <person name="Choi G."/>
            <person name="Ko J."/>
            <person name="Opiyo S.O."/>
            <person name="Zuo S."/>
            <person name="Madhav S."/>
            <person name="Lee Y.-H."/>
            <person name="Wang G.-L."/>
        </authorList>
    </citation>
    <scope>NUCLEOTIDE SEQUENCE</scope>
    <source>
        <strain evidence="4">AG1-IA YN-7</strain>
    </source>
</reference>
<feature type="domain" description="DUF6534" evidence="3">
    <location>
        <begin position="67"/>
        <end position="152"/>
    </location>
</feature>
<keyword evidence="2" id="KW-0812">Transmembrane</keyword>
<evidence type="ECO:0000259" key="3">
    <source>
        <dbReference type="Pfam" id="PF20152"/>
    </source>
</evidence>
<evidence type="ECO:0000256" key="2">
    <source>
        <dbReference type="SAM" id="Phobius"/>
    </source>
</evidence>
<proteinExistence type="predicted"/>
<organism evidence="4 5">
    <name type="scientific">Rhizoctonia solani</name>
    <dbReference type="NCBI Taxonomy" id="456999"/>
    <lineage>
        <taxon>Eukaryota</taxon>
        <taxon>Fungi</taxon>
        <taxon>Dikarya</taxon>
        <taxon>Basidiomycota</taxon>
        <taxon>Agaricomycotina</taxon>
        <taxon>Agaricomycetes</taxon>
        <taxon>Cantharellales</taxon>
        <taxon>Ceratobasidiaceae</taxon>
        <taxon>Rhizoctonia</taxon>
    </lineage>
</organism>
<comment type="caution">
    <text evidence="4">The sequence shown here is derived from an EMBL/GenBank/DDBJ whole genome shotgun (WGS) entry which is preliminary data.</text>
</comment>
<feature type="compositionally biased region" description="Polar residues" evidence="1">
    <location>
        <begin position="218"/>
        <end position="229"/>
    </location>
</feature>
<dbReference type="PANTHER" id="PTHR40465:SF1">
    <property type="entry name" value="DUF6534 DOMAIN-CONTAINING PROTEIN"/>
    <property type="match status" value="1"/>
</dbReference>
<evidence type="ECO:0000256" key="1">
    <source>
        <dbReference type="SAM" id="MobiDB-lite"/>
    </source>
</evidence>
<dbReference type="AlphaFoldDB" id="A0A8H7HDT9"/>
<feature type="transmembrane region" description="Helical" evidence="2">
    <location>
        <begin position="55"/>
        <end position="82"/>
    </location>
</feature>
<sequence>MGTGEKQPLGLGKIGLSQYLERRLAPLRSAISPSGVIDFPIEDFRFFWPYPHGRIPYAVVPMLVSTVFVDSVITIVTLFYLVNSKKGFNPHTDSVIHRLIVITFEAALPPAISAICDVITSVTQTGNVHATFNMLTPRLYAYSLLFTLNIREATREMAASGSDHVSAPVSGSGDGARRINVVVGGRHQSWFPQNQKKSQIHVETETITHHHDAEGLSANCNRNVPQLSPHSEDPREGLKPKEEETSSVSTTWGLDGKVYEMDDLAYGRDKYEARRRNGGSEEPAPWQ</sequence>
<evidence type="ECO:0000313" key="5">
    <source>
        <dbReference type="Proteomes" id="UP000650582"/>
    </source>
</evidence>
<dbReference type="PANTHER" id="PTHR40465">
    <property type="entry name" value="CHROMOSOME 1, WHOLE GENOME SHOTGUN SEQUENCE"/>
    <property type="match status" value="1"/>
</dbReference>
<dbReference type="EMBL" id="JACYCC010000036">
    <property type="protein sequence ID" value="KAF8681309.1"/>
    <property type="molecule type" value="Genomic_DNA"/>
</dbReference>
<name>A0A8H7HDT9_9AGAM</name>
<keyword evidence="2" id="KW-1133">Transmembrane helix</keyword>